<evidence type="ECO:0000256" key="1">
    <source>
        <dbReference type="SAM" id="Phobius"/>
    </source>
</evidence>
<feature type="transmembrane region" description="Helical" evidence="1">
    <location>
        <begin position="138"/>
        <end position="158"/>
    </location>
</feature>
<feature type="transmembrane region" description="Helical" evidence="1">
    <location>
        <begin position="164"/>
        <end position="183"/>
    </location>
</feature>
<name>A0A1H5RJH6_9PSEU</name>
<evidence type="ECO:0000313" key="3">
    <source>
        <dbReference type="Proteomes" id="UP000198878"/>
    </source>
</evidence>
<organism evidence="2 3">
    <name type="scientific">Amycolatopsis pretoriensis</name>
    <dbReference type="NCBI Taxonomy" id="218821"/>
    <lineage>
        <taxon>Bacteria</taxon>
        <taxon>Bacillati</taxon>
        <taxon>Actinomycetota</taxon>
        <taxon>Actinomycetes</taxon>
        <taxon>Pseudonocardiales</taxon>
        <taxon>Pseudonocardiaceae</taxon>
        <taxon>Amycolatopsis</taxon>
    </lineage>
</organism>
<keyword evidence="1" id="KW-1133">Transmembrane helix</keyword>
<keyword evidence="1" id="KW-0472">Membrane</keyword>
<dbReference type="Proteomes" id="UP000198878">
    <property type="component" value="Unassembled WGS sequence"/>
</dbReference>
<reference evidence="3" key="1">
    <citation type="submission" date="2016-10" db="EMBL/GenBank/DDBJ databases">
        <authorList>
            <person name="Varghese N."/>
            <person name="Submissions S."/>
        </authorList>
    </citation>
    <scope>NUCLEOTIDE SEQUENCE [LARGE SCALE GENOMIC DNA]</scope>
    <source>
        <strain evidence="3">DSM 44654</strain>
    </source>
</reference>
<keyword evidence="3" id="KW-1185">Reference proteome</keyword>
<sequence>MTTSDGEPDCDLPEVAGIITGAEFAGDLLLAEYRTLRDEILKKMDHRTSLVVCSVTVSSAVLGFGIERRSASLLLVSPLVSLLLGILIVFYNMQIGVASEYLRKRYEQPLSRRFKGFIGWHEGMGDPNIRLFQRLVPYHLPLILIAIAPVIVAVPLAAALGSAFVAGLPVLVVVVCLFAVYLFELVKNRKLL</sequence>
<accession>A0A1H5RJH6</accession>
<feature type="transmembrane region" description="Helical" evidence="1">
    <location>
        <begin position="72"/>
        <end position="93"/>
    </location>
</feature>
<gene>
    <name evidence="2" type="ORF">SAMN05421837_11528</name>
</gene>
<keyword evidence="1" id="KW-0812">Transmembrane</keyword>
<feature type="transmembrane region" description="Helical" evidence="1">
    <location>
        <begin position="48"/>
        <end position="66"/>
    </location>
</feature>
<evidence type="ECO:0000313" key="2">
    <source>
        <dbReference type="EMBL" id="SEF37677.1"/>
    </source>
</evidence>
<dbReference type="STRING" id="218821.SAMN05421837_11528"/>
<dbReference type="AlphaFoldDB" id="A0A1H5RJH6"/>
<protein>
    <submittedName>
        <fullName evidence="2">Uncharacterized protein</fullName>
    </submittedName>
</protein>
<proteinExistence type="predicted"/>
<dbReference type="EMBL" id="FNUJ01000015">
    <property type="protein sequence ID" value="SEF37677.1"/>
    <property type="molecule type" value="Genomic_DNA"/>
</dbReference>